<dbReference type="GO" id="GO:0005509">
    <property type="term" value="F:calcium ion binding"/>
    <property type="evidence" value="ECO:0007669"/>
    <property type="project" value="UniProtKB-UniRule"/>
</dbReference>
<evidence type="ECO:0000256" key="7">
    <source>
        <dbReference type="ARBA" id="ARBA00022889"/>
    </source>
</evidence>
<evidence type="ECO:0000256" key="13">
    <source>
        <dbReference type="SAM" id="Phobius"/>
    </source>
</evidence>
<feature type="domain" description="Cadherin" evidence="14">
    <location>
        <begin position="23"/>
        <end position="135"/>
    </location>
</feature>
<dbReference type="PANTHER" id="PTHR24025">
    <property type="entry name" value="DESMOGLEIN FAMILY MEMBER"/>
    <property type="match status" value="1"/>
</dbReference>
<feature type="domain" description="Cadherin" evidence="14">
    <location>
        <begin position="136"/>
        <end position="242"/>
    </location>
</feature>
<feature type="domain" description="Cadherin" evidence="14">
    <location>
        <begin position="793"/>
        <end position="917"/>
    </location>
</feature>
<dbReference type="InterPro" id="IPR002126">
    <property type="entry name" value="Cadherin-like_dom"/>
</dbReference>
<dbReference type="PRINTS" id="PR00205">
    <property type="entry name" value="CADHERIN"/>
</dbReference>
<keyword evidence="16" id="KW-1185">Reference proteome</keyword>
<feature type="domain" description="Cadherin" evidence="14">
    <location>
        <begin position="243"/>
        <end position="356"/>
    </location>
</feature>
<keyword evidence="2" id="KW-0245">EGF-like domain</keyword>
<keyword evidence="7" id="KW-0130">Cell adhesion</keyword>
<keyword evidence="8 13" id="KW-1133">Transmembrane helix</keyword>
<dbReference type="FunFam" id="2.60.40.60:FF:000118">
    <property type="entry name" value="protocadherin Fat 4"/>
    <property type="match status" value="2"/>
</dbReference>
<keyword evidence="9 13" id="KW-0472">Membrane</keyword>
<evidence type="ECO:0000259" key="14">
    <source>
        <dbReference type="PROSITE" id="PS50268"/>
    </source>
</evidence>
<dbReference type="FunFam" id="2.60.40.60:FF:000168">
    <property type="entry name" value="Cadherin-related family member 2"/>
    <property type="match status" value="1"/>
</dbReference>
<keyword evidence="5" id="KW-0677">Repeat</keyword>
<evidence type="ECO:0000256" key="10">
    <source>
        <dbReference type="ARBA" id="ARBA00023157"/>
    </source>
</evidence>
<feature type="domain" description="Cadherin" evidence="14">
    <location>
        <begin position="919"/>
        <end position="1024"/>
    </location>
</feature>
<dbReference type="CDD" id="cd11304">
    <property type="entry name" value="Cadherin_repeat"/>
    <property type="match status" value="12"/>
</dbReference>
<accession>A0A8W8P0G0</accession>
<dbReference type="FunFam" id="2.60.40.60:FF:000033">
    <property type="entry name" value="FAT atypical cadherin 1"/>
    <property type="match status" value="2"/>
</dbReference>
<feature type="domain" description="Cadherin" evidence="14">
    <location>
        <begin position="1143"/>
        <end position="1253"/>
    </location>
</feature>
<evidence type="ECO:0000256" key="11">
    <source>
        <dbReference type="ARBA" id="ARBA00023180"/>
    </source>
</evidence>
<evidence type="ECO:0000313" key="16">
    <source>
        <dbReference type="Proteomes" id="UP000005408"/>
    </source>
</evidence>
<dbReference type="Proteomes" id="UP000005408">
    <property type="component" value="Unassembled WGS sequence"/>
</dbReference>
<evidence type="ECO:0000256" key="4">
    <source>
        <dbReference type="ARBA" id="ARBA00022729"/>
    </source>
</evidence>
<sequence>MRAPEIYKGLHGLNATNNPPSLLNFERYIFVKEDFPINGSLGILSARDLDGPMEIKFTIKDEVTRSLVRLSEHFGESTVNRSVEIILKKQLDRDHEPSDRKLYFNLADGEGSSANNLAVQVTLFISDVNDEVPEFVNLRYKESIYENATVGTTVIRVSAQDPDNGLGGTVSYYMEAADELYKNAFRINSDTGDVIINSSLDFERHNFYEFVIKAKDGFGNESINNADFVVTVLDVQDTPPAFFNLPYSVVVGEDKAVGERVLQVTALDGDRGVPNGIRYTFVQGGYQNFNVDPNTGWITIKTELDRDDASIQDSGGVYAMYVKAEEVMSGVNYGNTTATTLVTISVSDVNDNTPTFNHLNYTATIQENMQSGVPVIFTANTIMSVNDIDQGLNSYFEIVLEKDGQPYYDFAPLPKEVFSESSILIRVNNSVDLDYEKSKTATFDVIARELRTNPKRSSSVKMMVHILDVNDNQPQFENTSYSAQIAENSPTGTTFARLQATDLDSGVFGKITYSVRGGNGRFGINDSTGDIYNTEALDREKISEYYITVEAKDGGGFRTTVELNVKVTDTNDNKPLFTREAYFASLKEGATSFVRELKLEATDLDEGMNSQVLYSISNIQPPVTNTFTIDDATGVVGLSRPVDYEQLTSSGQIMLGVQVCDRGLPSLCSVINATVEVEDENDNKPVFNQTTYQVNIYENASIGSLAVKVDAYDLDGTAPNNEFVFRIESTTQEKFRVNFRTGEVLVESELDHEQSSFYSLNISATDRGSVSLEGYCIVNINVLDVNDEIPYFDPRSQSLAILENKPVGSQVVTLTAVDTDSNPRLRYQILQDSILATDEEGRDVNVTANNIQNYFDINETTGILLVKSVLDRETAEKIELKVLVKDLNGWQPSADLQTATATLTVTLLDVNDEPPEFLPGPQYHVNVSEGREVNDLVITVAAVDKDKKQTVFYRIGQDDINSFQIMDSRVGTVTLKKQLDYESNHEVSFTVIATDSASPPSSVLTSTATVSVSLIDINDNTPQFLPHPTQYSVEENAPNGTFVGNITATDRDSGRFGEITYSLQVTNDDQSLTIDSKTGIISVLKPLDREMREEYILYVTATDNIDANPNQQRSERTGAIFVKVTDVNDNHPIITNIGTTPKSVVENSQNNTIVDTILANDADIGANAEVEFSLVSGDTNTSDSWFYITTQYNSDIKNNEGVIRTRQSLLGHVGMYYVTVKVQDKGTPTRLSSNMTLLIEIIESNENLNQPQFVVPKGPTATLQIKEQQPVGTTVIQVSATDADHGKNAEVHYYLAPEKDYTKFQIHKDTGLLTTRAILDREQQAQFEIRVIANDSGIISVLDNSITIFVQLLDIDDQEPEFPRRPDMEPYILGPVPEEHSMEYCGTVDVAIDRDSHVNNSLIFYYIIGGDMVDHFYLNQTGELYLIKAVDRDGDVTGTPINFINLVIWATPLGYLTFDKYSTVPGTQRMVSQKIEMRPPDDYDSSNTTLLWAQVTIKDINDHPPKFRNQNLSVGITRKTQFQETIFTLSDEVTDLDSGNNSVHTFHLMSLGIYPETLRNKLPSAPLSLSSDGIIRTNTIFQSDMSGYILMDVSAQDIDGKMANASLRISLINDDQRVKIIFRMTPMQVRNFSETFRSKLERITGYHIVVDKIQTHENAQGKPEADKTDMFIHGEVIKPFRIVSAAELLSKIDGEAAALVPILNEYNILQIVSAVQQTEEEDSNRLLIMGLILLAIVLGIPCIVMAIVIFLITKSYQRKLKAATAMVYGQENDMQKNQLPGTNLHAYENANPIFLEKVLSQESQDYDDTDSVDNNVVDSPVPQTVDTQEVSMTFTADSSKDYTHNSSLKTISSVIGSQENSFGHRNPLFSNLNGDTPRSHLINGLQASEI</sequence>
<organism evidence="15 16">
    <name type="scientific">Magallana gigas</name>
    <name type="common">Pacific oyster</name>
    <name type="synonym">Crassostrea gigas</name>
    <dbReference type="NCBI Taxonomy" id="29159"/>
    <lineage>
        <taxon>Eukaryota</taxon>
        <taxon>Metazoa</taxon>
        <taxon>Spiralia</taxon>
        <taxon>Lophotrochozoa</taxon>
        <taxon>Mollusca</taxon>
        <taxon>Bivalvia</taxon>
        <taxon>Autobranchia</taxon>
        <taxon>Pteriomorphia</taxon>
        <taxon>Ostreida</taxon>
        <taxon>Ostreoidea</taxon>
        <taxon>Ostreidae</taxon>
        <taxon>Magallana</taxon>
    </lineage>
</organism>
<evidence type="ECO:0000256" key="1">
    <source>
        <dbReference type="ARBA" id="ARBA00004479"/>
    </source>
</evidence>
<dbReference type="InterPro" id="IPR015919">
    <property type="entry name" value="Cadherin-like_sf"/>
</dbReference>
<feature type="domain" description="Cadherin" evidence="14">
    <location>
        <begin position="1391"/>
        <end position="1507"/>
    </location>
</feature>
<feature type="transmembrane region" description="Helical" evidence="13">
    <location>
        <begin position="1726"/>
        <end position="1752"/>
    </location>
</feature>
<comment type="subcellular location">
    <subcellularLocation>
        <location evidence="1">Membrane</location>
        <topology evidence="1">Single-pass type I membrane protein</topology>
    </subcellularLocation>
</comment>
<feature type="domain" description="Cadherin" evidence="14">
    <location>
        <begin position="1025"/>
        <end position="1134"/>
    </location>
</feature>
<dbReference type="GO" id="GO:0007156">
    <property type="term" value="P:homophilic cell adhesion via plasma membrane adhesion molecules"/>
    <property type="evidence" value="ECO:0007669"/>
    <property type="project" value="InterPro"/>
</dbReference>
<reference evidence="15" key="1">
    <citation type="submission" date="2022-08" db="UniProtKB">
        <authorList>
            <consortium name="EnsemblMetazoa"/>
        </authorList>
    </citation>
    <scope>IDENTIFICATION</scope>
    <source>
        <strain evidence="15">05x7-T-G4-1.051#20</strain>
    </source>
</reference>
<dbReference type="PROSITE" id="PS50268">
    <property type="entry name" value="CADHERIN_2"/>
    <property type="match status" value="13"/>
</dbReference>
<dbReference type="SUPFAM" id="SSF49313">
    <property type="entry name" value="Cadherin-like"/>
    <property type="match status" value="14"/>
</dbReference>
<evidence type="ECO:0000256" key="5">
    <source>
        <dbReference type="ARBA" id="ARBA00022737"/>
    </source>
</evidence>
<feature type="domain" description="Cadherin" evidence="14">
    <location>
        <begin position="357"/>
        <end position="476"/>
    </location>
</feature>
<dbReference type="InterPro" id="IPR020894">
    <property type="entry name" value="Cadherin_CS"/>
</dbReference>
<dbReference type="EnsemblMetazoa" id="G908.1">
    <property type="protein sequence ID" value="G908.1:cds"/>
    <property type="gene ID" value="G908"/>
</dbReference>
<keyword evidence="4" id="KW-0732">Signal</keyword>
<evidence type="ECO:0000256" key="8">
    <source>
        <dbReference type="ARBA" id="ARBA00022989"/>
    </source>
</evidence>
<dbReference type="GO" id="GO:0005886">
    <property type="term" value="C:plasma membrane"/>
    <property type="evidence" value="ECO:0007669"/>
    <property type="project" value="InterPro"/>
</dbReference>
<evidence type="ECO:0000313" key="15">
    <source>
        <dbReference type="EnsemblMetazoa" id="G908.1:cds"/>
    </source>
</evidence>
<evidence type="ECO:0000256" key="6">
    <source>
        <dbReference type="ARBA" id="ARBA00022837"/>
    </source>
</evidence>
<proteinExistence type="predicted"/>
<name>A0A8W8P0G0_MAGGI</name>
<dbReference type="Pfam" id="PF00028">
    <property type="entry name" value="Cadherin"/>
    <property type="match status" value="10"/>
</dbReference>
<evidence type="ECO:0000256" key="9">
    <source>
        <dbReference type="ARBA" id="ARBA00023136"/>
    </source>
</evidence>
<keyword evidence="6 12" id="KW-0106">Calcium</keyword>
<keyword evidence="11" id="KW-0325">Glycoprotein</keyword>
<evidence type="ECO:0000256" key="12">
    <source>
        <dbReference type="PROSITE-ProRule" id="PRU00043"/>
    </source>
</evidence>
<dbReference type="PROSITE" id="PS00232">
    <property type="entry name" value="CADHERIN_1"/>
    <property type="match status" value="7"/>
</dbReference>
<feature type="domain" description="Cadherin" evidence="14">
    <location>
        <begin position="1257"/>
        <end position="1362"/>
    </location>
</feature>
<evidence type="ECO:0000256" key="2">
    <source>
        <dbReference type="ARBA" id="ARBA00022536"/>
    </source>
</evidence>
<dbReference type="InterPro" id="IPR050971">
    <property type="entry name" value="Cadherin-domain_protein"/>
</dbReference>
<dbReference type="Gene3D" id="2.60.40.60">
    <property type="entry name" value="Cadherins"/>
    <property type="match status" value="14"/>
</dbReference>
<evidence type="ECO:0000256" key="3">
    <source>
        <dbReference type="ARBA" id="ARBA00022692"/>
    </source>
</evidence>
<dbReference type="FunFam" id="2.60.40.60:FF:000013">
    <property type="entry name" value="Cadherin EGF LAG seven-pass G-type receptor"/>
    <property type="match status" value="1"/>
</dbReference>
<dbReference type="SMART" id="SM00112">
    <property type="entry name" value="CA"/>
    <property type="match status" value="13"/>
</dbReference>
<dbReference type="PANTHER" id="PTHR24025:SF23">
    <property type="entry name" value="NEURAL-CADHERIN"/>
    <property type="match status" value="1"/>
</dbReference>
<protein>
    <recommendedName>
        <fullName evidence="14">Cadherin domain-containing protein</fullName>
    </recommendedName>
</protein>
<feature type="domain" description="Cadherin" evidence="14">
    <location>
        <begin position="578"/>
        <end position="687"/>
    </location>
</feature>
<dbReference type="FunFam" id="2.60.40.60:FF:000002">
    <property type="entry name" value="Protocadherin alpha 2"/>
    <property type="match status" value="1"/>
</dbReference>
<keyword evidence="3 13" id="KW-0812">Transmembrane</keyword>
<dbReference type="GO" id="GO:0005911">
    <property type="term" value="C:cell-cell junction"/>
    <property type="evidence" value="ECO:0007669"/>
    <property type="project" value="TreeGrafter"/>
</dbReference>
<keyword evidence="10" id="KW-1015">Disulfide bond</keyword>
<feature type="domain" description="Cadherin" evidence="14">
    <location>
        <begin position="688"/>
        <end position="792"/>
    </location>
</feature>
<feature type="domain" description="Cadherin" evidence="14">
    <location>
        <begin position="477"/>
        <end position="577"/>
    </location>
</feature>